<reference evidence="3 4" key="1">
    <citation type="submission" date="2024-06" db="EMBL/GenBank/DDBJ databases">
        <title>The Natural Products Discovery Center: Release of the First 8490 Sequenced Strains for Exploring Actinobacteria Biosynthetic Diversity.</title>
        <authorList>
            <person name="Kalkreuter E."/>
            <person name="Kautsar S.A."/>
            <person name="Yang D."/>
            <person name="Bader C.D."/>
            <person name="Teijaro C.N."/>
            <person name="Fluegel L."/>
            <person name="Davis C.M."/>
            <person name="Simpson J.R."/>
            <person name="Lauterbach L."/>
            <person name="Steele A.D."/>
            <person name="Gui C."/>
            <person name="Meng S."/>
            <person name="Li G."/>
            <person name="Viehrig K."/>
            <person name="Ye F."/>
            <person name="Su P."/>
            <person name="Kiefer A.F."/>
            <person name="Nichols A."/>
            <person name="Cepeda A.J."/>
            <person name="Yan W."/>
            <person name="Fan B."/>
            <person name="Jiang Y."/>
            <person name="Adhikari A."/>
            <person name="Zheng C.-J."/>
            <person name="Schuster L."/>
            <person name="Cowan T.M."/>
            <person name="Smanski M.J."/>
            <person name="Chevrette M.G."/>
            <person name="De Carvalho L.P.S."/>
            <person name="Shen B."/>
        </authorList>
    </citation>
    <scope>NUCLEOTIDE SEQUENCE [LARGE SCALE GENOMIC DNA]</scope>
    <source>
        <strain evidence="3 4">NPDC019708</strain>
    </source>
</reference>
<dbReference type="InterPro" id="IPR029058">
    <property type="entry name" value="AB_hydrolase_fold"/>
</dbReference>
<evidence type="ECO:0000256" key="1">
    <source>
        <dbReference type="ARBA" id="ARBA00022801"/>
    </source>
</evidence>
<comment type="caution">
    <text evidence="3">The sequence shown here is derived from an EMBL/GenBank/DDBJ whole genome shotgun (WGS) entry which is preliminary data.</text>
</comment>
<gene>
    <name evidence="3" type="ORF">ABZ510_27900</name>
</gene>
<dbReference type="SUPFAM" id="SSF53474">
    <property type="entry name" value="alpha/beta-Hydrolases"/>
    <property type="match status" value="1"/>
</dbReference>
<dbReference type="PRINTS" id="PR00793">
    <property type="entry name" value="PROAMNOPTASE"/>
</dbReference>
<dbReference type="InterPro" id="IPR002410">
    <property type="entry name" value="Peptidase_S33"/>
</dbReference>
<dbReference type="Proteomes" id="UP001550628">
    <property type="component" value="Unassembled WGS sequence"/>
</dbReference>
<evidence type="ECO:0000313" key="4">
    <source>
        <dbReference type="Proteomes" id="UP001550628"/>
    </source>
</evidence>
<proteinExistence type="predicted"/>
<accession>A0ABV2WXQ6</accession>
<keyword evidence="1 3" id="KW-0378">Hydrolase</keyword>
<keyword evidence="4" id="KW-1185">Reference proteome</keyword>
<dbReference type="EMBL" id="JBEYBF010000026">
    <property type="protein sequence ID" value="MEU1955667.1"/>
    <property type="molecule type" value="Genomic_DNA"/>
</dbReference>
<organism evidence="3 4">
    <name type="scientific">Nocardia rhamnosiphila</name>
    <dbReference type="NCBI Taxonomy" id="426716"/>
    <lineage>
        <taxon>Bacteria</taxon>
        <taxon>Bacillati</taxon>
        <taxon>Actinomycetota</taxon>
        <taxon>Actinomycetes</taxon>
        <taxon>Mycobacteriales</taxon>
        <taxon>Nocardiaceae</taxon>
        <taxon>Nocardia</taxon>
    </lineage>
</organism>
<evidence type="ECO:0000259" key="2">
    <source>
        <dbReference type="Pfam" id="PF00326"/>
    </source>
</evidence>
<dbReference type="Gene3D" id="3.40.50.1820">
    <property type="entry name" value="alpha/beta hydrolase"/>
    <property type="match status" value="1"/>
</dbReference>
<dbReference type="PANTHER" id="PTHR43265:SF1">
    <property type="entry name" value="ESTERASE ESTD"/>
    <property type="match status" value="1"/>
</dbReference>
<dbReference type="RefSeq" id="WP_356959687.1">
    <property type="nucleotide sequence ID" value="NZ_JBEYBD010000033.1"/>
</dbReference>
<evidence type="ECO:0000313" key="3">
    <source>
        <dbReference type="EMBL" id="MEU1955667.1"/>
    </source>
</evidence>
<feature type="domain" description="Peptidase S9 prolyl oligopeptidase catalytic" evidence="2">
    <location>
        <begin position="65"/>
        <end position="262"/>
    </location>
</feature>
<name>A0ABV2WXQ6_9NOCA</name>
<dbReference type="InterPro" id="IPR001375">
    <property type="entry name" value="Peptidase_S9_cat"/>
</dbReference>
<dbReference type="GO" id="GO:0016787">
    <property type="term" value="F:hydrolase activity"/>
    <property type="evidence" value="ECO:0007669"/>
    <property type="project" value="UniProtKB-KW"/>
</dbReference>
<dbReference type="Pfam" id="PF00326">
    <property type="entry name" value="Peptidase_S9"/>
    <property type="match status" value="1"/>
</dbReference>
<protein>
    <submittedName>
        <fullName evidence="3">Alpha/beta fold hydrolase</fullName>
    </submittedName>
</protein>
<dbReference type="PANTHER" id="PTHR43265">
    <property type="entry name" value="ESTERASE ESTD"/>
    <property type="match status" value="1"/>
</dbReference>
<sequence length="262" mass="28342">MREEAMDTDSVTHRRHRIPVSGGELDAVAVGPKAGTERWVLLVHGGPGGDKNGPANLYKELSAQLATEGIGSLRFDIRGAGESTGRYRDMTIARQVEDLSAARTFLASAYAPSSIGIVGESFGATTALAGLHNTEQALVLLWPAIWLLDDVFNSYVDEMSLTEARSQGFIVRDDEEIGLAFLSELLEMRDVSSALAGLQIPVLLIHGDEDTEVPVAQSVRGEQLVAGPVRRVIVPGGDHCLEKPSERVIVYQETVEWLTTHL</sequence>
<dbReference type="InterPro" id="IPR053145">
    <property type="entry name" value="AB_hydrolase_Est10"/>
</dbReference>